<keyword evidence="3" id="KW-1185">Reference proteome</keyword>
<dbReference type="RefSeq" id="WP_119599840.1">
    <property type="nucleotide sequence ID" value="NZ_QXQA01000006.1"/>
</dbReference>
<dbReference type="EMBL" id="QXQA01000006">
    <property type="protein sequence ID" value="RIX52631.1"/>
    <property type="molecule type" value="Genomic_DNA"/>
</dbReference>
<dbReference type="AlphaFoldDB" id="A0A3A1UYX1"/>
<dbReference type="Proteomes" id="UP000266482">
    <property type="component" value="Unassembled WGS sequence"/>
</dbReference>
<proteinExistence type="predicted"/>
<reference evidence="2 3" key="1">
    <citation type="submission" date="2018-09" db="EMBL/GenBank/DDBJ databases">
        <title>Paenibacillus aracenensis nov. sp. isolated from a cave in southern Spain.</title>
        <authorList>
            <person name="Jurado V."/>
            <person name="Gutierrez-Patricio S."/>
            <person name="Gonzalez-Pimentel J.L."/>
            <person name="Miller A.Z."/>
            <person name="Laiz L."/>
            <person name="Saiz-Jimenez C."/>
        </authorList>
    </citation>
    <scope>NUCLEOTIDE SEQUENCE [LARGE SCALE GENOMIC DNA]</scope>
    <source>
        <strain evidence="2 3">DSM 22867</strain>
    </source>
</reference>
<protein>
    <submittedName>
        <fullName evidence="2">Renal dipeptidase</fullName>
    </submittedName>
</protein>
<comment type="caution">
    <text evidence="2">The sequence shown here is derived from an EMBL/GenBank/DDBJ whole genome shotgun (WGS) entry which is preliminary data.</text>
</comment>
<evidence type="ECO:0000313" key="3">
    <source>
        <dbReference type="Proteomes" id="UP000266482"/>
    </source>
</evidence>
<dbReference type="InterPro" id="IPR039498">
    <property type="entry name" value="NTP_transf_5"/>
</dbReference>
<dbReference type="OrthoDB" id="9773927at2"/>
<sequence>MNNDVSVHIGDFSQELRLLLALLEMEEGAGMTFEQWELLQEADWHAFIELARHHRVFPTIHRKLQELKTPHIPLFVSGLFQRDYYRNTLQMLALSGEMEQLSSRFAEEGIRALFLKGPVIAADLYGDVSLRTSCDLDLLVPMDRLARTEELLAGLGYEKDDYIDSVLNDWKWRHHHLTFHHPSKGIKVEVHWRLNPSPSKEPGFEELWSRRRVSSLISRPIFYLGREDLFLFLVSHGARHGWSRLRWLLDMKKLMNQSLDWEKLTRLLKKHHYLHIGGQALFLAARLLAAPLREEMRPLLASRKAEWLAEDSMFYIKRMINLHTPPLPKDVTRYHRQYLFALMSNRQKLLHIASFLYPYPEDAKTLPLPVKLHFLYFPLRPFLWAARKMFKKTGGADDRDPQELLGKPEEKKGA</sequence>
<organism evidence="2 3">
    <name type="scientific">Paenibacillus nanensis</name>
    <dbReference type="NCBI Taxonomy" id="393251"/>
    <lineage>
        <taxon>Bacteria</taxon>
        <taxon>Bacillati</taxon>
        <taxon>Bacillota</taxon>
        <taxon>Bacilli</taxon>
        <taxon>Bacillales</taxon>
        <taxon>Paenibacillaceae</taxon>
        <taxon>Paenibacillus</taxon>
    </lineage>
</organism>
<dbReference type="Pfam" id="PF14907">
    <property type="entry name" value="NTP_transf_5"/>
    <property type="match status" value="1"/>
</dbReference>
<gene>
    <name evidence="2" type="ORF">D3P08_11460</name>
</gene>
<evidence type="ECO:0000313" key="2">
    <source>
        <dbReference type="EMBL" id="RIX52631.1"/>
    </source>
</evidence>
<evidence type="ECO:0000256" key="1">
    <source>
        <dbReference type="SAM" id="MobiDB-lite"/>
    </source>
</evidence>
<accession>A0A3A1UYX1</accession>
<name>A0A3A1UYX1_9BACL</name>
<feature type="compositionally biased region" description="Basic and acidic residues" evidence="1">
    <location>
        <begin position="394"/>
        <end position="414"/>
    </location>
</feature>
<feature type="region of interest" description="Disordered" evidence="1">
    <location>
        <begin position="393"/>
        <end position="414"/>
    </location>
</feature>